<dbReference type="Pfam" id="PF12706">
    <property type="entry name" value="Lactamase_B_2"/>
    <property type="match status" value="1"/>
</dbReference>
<name>A0A5P9P0T3_9EURY</name>
<dbReference type="GeneID" id="42300149"/>
<dbReference type="GO" id="GO:0003723">
    <property type="term" value="F:RNA binding"/>
    <property type="evidence" value="ECO:0007669"/>
    <property type="project" value="UniProtKB-KW"/>
</dbReference>
<feature type="binding site" evidence="5">
    <location>
        <position position="85"/>
    </location>
    <ligand>
        <name>Zn(2+)</name>
        <dbReference type="ChEBI" id="CHEBI:29105"/>
        <label>2</label>
        <note>catalytic</note>
    </ligand>
</feature>
<sequence length="447" mass="49335">MEIEIATIGGYEEVGRQMTAVRAGDDIVIFDMGLNLSKVLIHDNLRTEGMHSLDLIDMGAIPDDRVMSDLEGDVRAIVPTHGHLDHIGAISKLAHRYDAPIVATPFTLELVKGELEDEQKFGSSNELIQMDAGETMQIGEHGCELEFVNVTHSIIQAINPVLHTPEGAIVYGLDKRIDHTPVIGEPIDLKRFREIGREGNGVLCYIEDCTNANKKGRTPSENVARESLRDALYSMEDYNGGIVATTFSSHIARVKSIIEFAREIGRKPILLGRSMETYSGTAKQIGVEFPSDVEMVGYRRSIDQTLERIMNDGKGNFLPVVTGHQGEPRALLTRMARGETPYDLDAGDKVVFSARVIPEPTNEGQRYQAEKLLGMQGARVYSDIHVSGHLRQEGHYTMLDALQPQHIIPAHQDLSGFSGYVDLASNQGYTLGRDLHPTTNGNIIQLN</sequence>
<feature type="domain" description="Metallo-beta-lactamase" evidence="6">
    <location>
        <begin position="15"/>
        <end position="228"/>
    </location>
</feature>
<comment type="function">
    <text evidence="5">An RNase that has 5'-3' exonuclease activity. May be involved in RNA degradation.</text>
</comment>
<feature type="binding site" evidence="5">
    <location>
        <position position="81"/>
    </location>
    <ligand>
        <name>Zn(2+)</name>
        <dbReference type="ChEBI" id="CHEBI:29105"/>
        <label>1</label>
        <note>catalytic</note>
    </ligand>
</feature>
<feature type="binding site" evidence="5">
    <location>
        <begin position="385"/>
        <end position="389"/>
    </location>
    <ligand>
        <name>substrate</name>
    </ligand>
</feature>
<evidence type="ECO:0000256" key="4">
    <source>
        <dbReference type="ARBA" id="ARBA00022884"/>
    </source>
</evidence>
<keyword evidence="5" id="KW-0862">Zinc</keyword>
<dbReference type="Proteomes" id="UP000326170">
    <property type="component" value="Chromosome"/>
</dbReference>
<dbReference type="GO" id="GO:0006401">
    <property type="term" value="P:RNA catabolic process"/>
    <property type="evidence" value="ECO:0007669"/>
    <property type="project" value="UniProtKB-UniRule"/>
</dbReference>
<keyword evidence="8" id="KW-1185">Reference proteome</keyword>
<organism evidence="7 8">
    <name type="scientific">Natronorubrum aibiense</name>
    <dbReference type="NCBI Taxonomy" id="348826"/>
    <lineage>
        <taxon>Archaea</taxon>
        <taxon>Methanobacteriati</taxon>
        <taxon>Methanobacteriota</taxon>
        <taxon>Stenosarchaea group</taxon>
        <taxon>Halobacteria</taxon>
        <taxon>Halobacteriales</taxon>
        <taxon>Natrialbaceae</taxon>
        <taxon>Natronorubrum</taxon>
    </lineage>
</organism>
<dbReference type="NCBIfam" id="TIGR00649">
    <property type="entry name" value="MG423"/>
    <property type="match status" value="1"/>
</dbReference>
<reference evidence="7 8" key="1">
    <citation type="journal article" date="2007" name="Int. J. Syst. Evol. Microbiol.">
        <title>Natronorubrum sulfidifaciens sp. nov., an extremely haloalkaliphilic archaeon isolated from Aiding salt lake in Xin-Jiang, China.</title>
        <authorList>
            <person name="Cui H.L."/>
            <person name="Tohty D."/>
            <person name="Liu H.C."/>
            <person name="Liu S.J."/>
            <person name="Oren A."/>
            <person name="Zhou P.J."/>
        </authorList>
    </citation>
    <scope>NUCLEOTIDE SEQUENCE [LARGE SCALE GENOMIC DNA]</scope>
    <source>
        <strain evidence="7 8">7-3</strain>
    </source>
</reference>
<dbReference type="GO" id="GO:0005737">
    <property type="term" value="C:cytoplasm"/>
    <property type="evidence" value="ECO:0007669"/>
    <property type="project" value="UniProtKB-SubCell"/>
</dbReference>
<dbReference type="InterPro" id="IPR055132">
    <property type="entry name" value="RNase_J_b_CASP"/>
</dbReference>
<evidence type="ECO:0000259" key="6">
    <source>
        <dbReference type="SMART" id="SM00849"/>
    </source>
</evidence>
<keyword evidence="5" id="KW-0378">Hydrolase</keyword>
<keyword evidence="2 5" id="KW-0540">Nuclease</keyword>
<feature type="binding site" evidence="5">
    <location>
        <position position="174"/>
    </location>
    <ligand>
        <name>Zn(2+)</name>
        <dbReference type="ChEBI" id="CHEBI:29105"/>
        <label>2</label>
        <note>catalytic</note>
    </ligand>
</feature>
<dbReference type="PANTHER" id="PTHR43694">
    <property type="entry name" value="RIBONUCLEASE J"/>
    <property type="match status" value="1"/>
</dbReference>
<feature type="binding site" evidence="5">
    <location>
        <position position="83"/>
    </location>
    <ligand>
        <name>Zn(2+)</name>
        <dbReference type="ChEBI" id="CHEBI:29105"/>
        <label>1</label>
        <note>catalytic</note>
    </ligand>
</feature>
<feature type="binding site" evidence="5">
    <location>
        <position position="152"/>
    </location>
    <ligand>
        <name>Zn(2+)</name>
        <dbReference type="ChEBI" id="CHEBI:29105"/>
        <label>1</label>
        <note>catalytic</note>
    </ligand>
</feature>
<dbReference type="SUPFAM" id="SSF56281">
    <property type="entry name" value="Metallo-hydrolase/oxidoreductase"/>
    <property type="match status" value="1"/>
</dbReference>
<accession>A0A5P9P0T3</accession>
<comment type="cofactor">
    <cofactor evidence="5">
        <name>Zn(2+)</name>
        <dbReference type="ChEBI" id="CHEBI:29105"/>
    </cofactor>
    <text evidence="5">Binds 2 Zn(2+) ions per subunit. It is not clear if Zn(2+) or Mg(2+) is physiologically important.</text>
</comment>
<keyword evidence="1 5" id="KW-0963">Cytoplasm</keyword>
<dbReference type="InterPro" id="IPR042173">
    <property type="entry name" value="RNase_J_2"/>
</dbReference>
<feature type="binding site" evidence="5">
    <location>
        <position position="174"/>
    </location>
    <ligand>
        <name>Zn(2+)</name>
        <dbReference type="ChEBI" id="CHEBI:29105"/>
        <label>1</label>
        <note>catalytic</note>
    </ligand>
</feature>
<dbReference type="PANTHER" id="PTHR43694:SF1">
    <property type="entry name" value="RIBONUCLEASE J"/>
    <property type="match status" value="1"/>
</dbReference>
<comment type="similarity">
    <text evidence="5">Belongs to the metallo-beta-lactamase superfamily. RNA-metabolizing metallo-beta-lactamase-like family. Archaeal RNase J subfamily.</text>
</comment>
<evidence type="ECO:0000256" key="2">
    <source>
        <dbReference type="ARBA" id="ARBA00022722"/>
    </source>
</evidence>
<evidence type="ECO:0000256" key="1">
    <source>
        <dbReference type="ARBA" id="ARBA00022490"/>
    </source>
</evidence>
<evidence type="ECO:0000256" key="3">
    <source>
        <dbReference type="ARBA" id="ARBA00022839"/>
    </source>
</evidence>
<dbReference type="Pfam" id="PF22505">
    <property type="entry name" value="RNase_J_b_CASP"/>
    <property type="match status" value="1"/>
</dbReference>
<dbReference type="GO" id="GO:0008270">
    <property type="term" value="F:zinc ion binding"/>
    <property type="evidence" value="ECO:0007669"/>
    <property type="project" value="UniProtKB-UniRule"/>
</dbReference>
<feature type="binding site" evidence="5">
    <location>
        <position position="411"/>
    </location>
    <ligand>
        <name>Zn(2+)</name>
        <dbReference type="ChEBI" id="CHEBI:29105"/>
        <label>2</label>
        <note>catalytic</note>
    </ligand>
</feature>
<protein>
    <recommendedName>
        <fullName evidence="5">Ribonuclease J</fullName>
        <shortName evidence="5">RNase J</shortName>
        <ecNumber evidence="5">3.1.-.-</ecNumber>
    </recommendedName>
</protein>
<keyword evidence="4 5" id="KW-0694">RNA-binding</keyword>
<dbReference type="Gene3D" id="3.40.50.10710">
    <property type="entry name" value="Metallo-hydrolase/oxidoreductase"/>
    <property type="match status" value="1"/>
</dbReference>
<dbReference type="KEGG" id="nas:GCU68_03825"/>
<dbReference type="CDD" id="cd07714">
    <property type="entry name" value="RNaseJ_MBL-fold"/>
    <property type="match status" value="1"/>
</dbReference>
<proteinExistence type="inferred from homology"/>
<dbReference type="InterPro" id="IPR001279">
    <property type="entry name" value="Metallo-B-lactamas"/>
</dbReference>
<evidence type="ECO:0000256" key="5">
    <source>
        <dbReference type="HAMAP-Rule" id="MF_01492"/>
    </source>
</evidence>
<dbReference type="AlphaFoldDB" id="A0A5P9P0T3"/>
<comment type="subunit">
    <text evidence="5">Homodimer.</text>
</comment>
<dbReference type="GO" id="GO:0004534">
    <property type="term" value="F:5'-3' RNA exonuclease activity"/>
    <property type="evidence" value="ECO:0007669"/>
    <property type="project" value="UniProtKB-UniRule"/>
</dbReference>
<dbReference type="InterPro" id="IPR030879">
    <property type="entry name" value="RNase_J_arc"/>
</dbReference>
<dbReference type="SMART" id="SM00849">
    <property type="entry name" value="Lactamase_B"/>
    <property type="match status" value="1"/>
</dbReference>
<dbReference type="HAMAP" id="MF_01492">
    <property type="entry name" value="RNase_J_arch"/>
    <property type="match status" value="1"/>
</dbReference>
<evidence type="ECO:0000313" key="7">
    <source>
        <dbReference type="EMBL" id="QFU81745.1"/>
    </source>
</evidence>
<comment type="subcellular location">
    <subcellularLocation>
        <location evidence="5">Cytoplasm</location>
    </subcellularLocation>
</comment>
<dbReference type="InterPro" id="IPR004613">
    <property type="entry name" value="RNase_J"/>
</dbReference>
<feature type="binding site" evidence="5">
    <location>
        <position position="86"/>
    </location>
    <ligand>
        <name>Zn(2+)</name>
        <dbReference type="ChEBI" id="CHEBI:29105"/>
        <label>2</label>
        <note>catalytic</note>
    </ligand>
</feature>
<dbReference type="OrthoDB" id="63419at2157"/>
<keyword evidence="3 5" id="KW-0269">Exonuclease</keyword>
<dbReference type="RefSeq" id="WP_152939155.1">
    <property type="nucleotide sequence ID" value="NZ_CP045488.1"/>
</dbReference>
<dbReference type="InterPro" id="IPR036866">
    <property type="entry name" value="RibonucZ/Hydroxyglut_hydro"/>
</dbReference>
<evidence type="ECO:0000313" key="8">
    <source>
        <dbReference type="Proteomes" id="UP000326170"/>
    </source>
</evidence>
<dbReference type="EMBL" id="CP045488">
    <property type="protein sequence ID" value="QFU81745.1"/>
    <property type="molecule type" value="Genomic_DNA"/>
</dbReference>
<dbReference type="Gene3D" id="3.60.15.10">
    <property type="entry name" value="Ribonuclease Z/Hydroxyacylglutathione hydrolase-like"/>
    <property type="match status" value="1"/>
</dbReference>
<dbReference type="EC" id="3.1.-.-" evidence="5"/>
<keyword evidence="5" id="KW-0479">Metal-binding</keyword>
<gene>
    <name evidence="5" type="primary">rnj</name>
    <name evidence="7" type="ORF">GCU68_03825</name>
</gene>